<dbReference type="InterPro" id="IPR003339">
    <property type="entry name" value="ABC/ECF_trnsptr_transmembrane"/>
</dbReference>
<keyword evidence="3 5" id="KW-1133">Transmembrane helix</keyword>
<dbReference type="GO" id="GO:0005886">
    <property type="term" value="C:plasma membrane"/>
    <property type="evidence" value="ECO:0007669"/>
    <property type="project" value="TreeGrafter"/>
</dbReference>
<name>K9WMC4_9CYAN</name>
<evidence type="ECO:0000256" key="5">
    <source>
        <dbReference type="SAM" id="Phobius"/>
    </source>
</evidence>
<gene>
    <name evidence="6" type="ORF">Mic7113_5280</name>
</gene>
<evidence type="ECO:0000256" key="4">
    <source>
        <dbReference type="ARBA" id="ARBA00023136"/>
    </source>
</evidence>
<sequence length="328" mass="37661">MDLLRSLPLGLYLEQPVTWLHHLDSRVKFIWLMSFLVAPLLANPYWRVALVALLILLTLSAAIPLRVWRQQMGWLLMLSFFVLIVTAIAPDGYSIDSQPRLPTYTQQPANLPIEVPQPRPWYNPFGFGEQPSPSTPATKPPKPLPQPTRYRYVLWKAGPFTVTRRSLDLAIRVSTLLFTVIYSSTLFLLTTAPEEITAGLESLMRPLRRMGVPVTEITLTLTLSLRFIPLVLEEVQNLVRSVYTRAINWKKLGIRKSFQVWLLVAERLLENLLLRAEQIASAMLVRGFTSPNEHRVQWHQLRLRWGDWLALLSLLVFWGLRVVWGGAI</sequence>
<dbReference type="RefSeq" id="WP_015185062.1">
    <property type="nucleotide sequence ID" value="NC_019738.1"/>
</dbReference>
<evidence type="ECO:0000313" key="6">
    <source>
        <dbReference type="EMBL" id="AFZ20929.1"/>
    </source>
</evidence>
<protein>
    <submittedName>
        <fullName evidence="6">Cobalt transport protein</fullName>
    </submittedName>
</protein>
<reference evidence="6" key="1">
    <citation type="submission" date="2012-06" db="EMBL/GenBank/DDBJ databases">
        <title>Finished chromosome of genome of Microcoleus sp. PCC 7113.</title>
        <authorList>
            <consortium name="US DOE Joint Genome Institute"/>
            <person name="Gugger M."/>
            <person name="Coursin T."/>
            <person name="Rippka R."/>
            <person name="Tandeau De Marsac N."/>
            <person name="Huntemann M."/>
            <person name="Wei C.-L."/>
            <person name="Han J."/>
            <person name="Detter J.C."/>
            <person name="Han C."/>
            <person name="Tapia R."/>
            <person name="Chen A."/>
            <person name="Kyrpides N."/>
            <person name="Mavromatis K."/>
            <person name="Markowitz V."/>
            <person name="Szeto E."/>
            <person name="Ivanova N."/>
            <person name="Pagani I."/>
            <person name="Pati A."/>
            <person name="Goodwin L."/>
            <person name="Nordberg H.P."/>
            <person name="Cantor M.N."/>
            <person name="Hua S.X."/>
            <person name="Woyke T."/>
            <person name="Kerfeld C.A."/>
        </authorList>
    </citation>
    <scope>NUCLEOTIDE SEQUENCE [LARGE SCALE GENOMIC DNA]</scope>
    <source>
        <strain evidence="6">PCC 7113</strain>
    </source>
</reference>
<proteinExistence type="predicted"/>
<evidence type="ECO:0000313" key="7">
    <source>
        <dbReference type="Proteomes" id="UP000010471"/>
    </source>
</evidence>
<dbReference type="CDD" id="cd16914">
    <property type="entry name" value="EcfT"/>
    <property type="match status" value="1"/>
</dbReference>
<dbReference type="OrthoDB" id="506777at2"/>
<evidence type="ECO:0000256" key="2">
    <source>
        <dbReference type="ARBA" id="ARBA00022692"/>
    </source>
</evidence>
<dbReference type="PANTHER" id="PTHR33514">
    <property type="entry name" value="PROTEIN ABCI12, CHLOROPLASTIC"/>
    <property type="match status" value="1"/>
</dbReference>
<feature type="transmembrane region" description="Helical" evidence="5">
    <location>
        <begin position="72"/>
        <end position="89"/>
    </location>
</feature>
<dbReference type="AlphaFoldDB" id="K9WMC4"/>
<dbReference type="Pfam" id="PF02361">
    <property type="entry name" value="CbiQ"/>
    <property type="match status" value="1"/>
</dbReference>
<comment type="subcellular location">
    <subcellularLocation>
        <location evidence="1">Membrane</location>
        <topology evidence="1">Multi-pass membrane protein</topology>
    </subcellularLocation>
</comment>
<dbReference type="PANTHER" id="PTHR33514:SF13">
    <property type="entry name" value="PROTEIN ABCI12, CHLOROPLASTIC"/>
    <property type="match status" value="1"/>
</dbReference>
<dbReference type="eggNOG" id="COG0619">
    <property type="taxonomic scope" value="Bacteria"/>
</dbReference>
<evidence type="ECO:0000256" key="1">
    <source>
        <dbReference type="ARBA" id="ARBA00004141"/>
    </source>
</evidence>
<dbReference type="Proteomes" id="UP000010471">
    <property type="component" value="Chromosome"/>
</dbReference>
<dbReference type="EMBL" id="CP003630">
    <property type="protein sequence ID" value="AFZ20929.1"/>
    <property type="molecule type" value="Genomic_DNA"/>
</dbReference>
<evidence type="ECO:0000256" key="3">
    <source>
        <dbReference type="ARBA" id="ARBA00022989"/>
    </source>
</evidence>
<dbReference type="PATRIC" id="fig|1173027.3.peg.5852"/>
<dbReference type="STRING" id="1173027.Mic7113_5280"/>
<dbReference type="KEGG" id="mic:Mic7113_5280"/>
<organism evidence="6 7">
    <name type="scientific">Allocoleopsis franciscana PCC 7113</name>
    <dbReference type="NCBI Taxonomy" id="1173027"/>
    <lineage>
        <taxon>Bacteria</taxon>
        <taxon>Bacillati</taxon>
        <taxon>Cyanobacteriota</taxon>
        <taxon>Cyanophyceae</taxon>
        <taxon>Coleofasciculales</taxon>
        <taxon>Coleofasciculaceae</taxon>
        <taxon>Allocoleopsis</taxon>
        <taxon>Allocoleopsis franciscana</taxon>
    </lineage>
</organism>
<keyword evidence="4 5" id="KW-0472">Membrane</keyword>
<keyword evidence="7" id="KW-1185">Reference proteome</keyword>
<accession>K9WMC4</accession>
<keyword evidence="2 5" id="KW-0812">Transmembrane</keyword>
<feature type="transmembrane region" description="Helical" evidence="5">
    <location>
        <begin position="45"/>
        <end position="65"/>
    </location>
</feature>
<dbReference type="HOGENOM" id="CLU_056469_0_2_3"/>